<evidence type="ECO:0000256" key="1">
    <source>
        <dbReference type="ARBA" id="ARBA00004123"/>
    </source>
</evidence>
<reference evidence="5" key="1">
    <citation type="journal article" date="2008" name="Nat. Genet.">
        <title>The Pristionchus pacificus genome provides a unique perspective on nematode lifestyle and parasitism.</title>
        <authorList>
            <person name="Dieterich C."/>
            <person name="Clifton S.W."/>
            <person name="Schuster L.N."/>
            <person name="Chinwalla A."/>
            <person name="Delehaunty K."/>
            <person name="Dinkelacker I."/>
            <person name="Fulton L."/>
            <person name="Fulton R."/>
            <person name="Godfrey J."/>
            <person name="Minx P."/>
            <person name="Mitreva M."/>
            <person name="Roeseler W."/>
            <person name="Tian H."/>
            <person name="Witte H."/>
            <person name="Yang S.P."/>
            <person name="Wilson R.K."/>
            <person name="Sommer R.J."/>
        </authorList>
    </citation>
    <scope>NUCLEOTIDE SEQUENCE [LARGE SCALE GENOMIC DNA]</scope>
    <source>
        <strain evidence="5">PS312</strain>
    </source>
</reference>
<dbReference type="PANTHER" id="PTHR10252:SF5">
    <property type="entry name" value="DR1-ASSOCIATED COREPRESSOR"/>
    <property type="match status" value="1"/>
</dbReference>
<dbReference type="CDD" id="cd22906">
    <property type="entry name" value="HFD_DRAP1"/>
    <property type="match status" value="1"/>
</dbReference>
<proteinExistence type="predicted"/>
<dbReference type="GO" id="GO:0016251">
    <property type="term" value="F:RNA polymerase II general transcription initiation factor activity"/>
    <property type="evidence" value="ECO:0000318"/>
    <property type="project" value="GO_Central"/>
</dbReference>
<comment type="subcellular location">
    <subcellularLocation>
        <location evidence="1">Nucleus</location>
    </subcellularLocation>
</comment>
<dbReference type="GO" id="GO:0017054">
    <property type="term" value="C:negative cofactor 2 complex"/>
    <property type="evidence" value="ECO:0000318"/>
    <property type="project" value="GO_Central"/>
</dbReference>
<accession>A0A8R1UQ72</accession>
<reference evidence="4" key="2">
    <citation type="submission" date="2022-06" db="UniProtKB">
        <authorList>
            <consortium name="EnsemblMetazoa"/>
        </authorList>
    </citation>
    <scope>IDENTIFICATION</scope>
    <source>
        <strain evidence="4">PS312</strain>
    </source>
</reference>
<dbReference type="GO" id="GO:0006366">
    <property type="term" value="P:transcription by RNA polymerase II"/>
    <property type="evidence" value="ECO:0000318"/>
    <property type="project" value="GO_Central"/>
</dbReference>
<dbReference type="GO" id="GO:0001046">
    <property type="term" value="F:core promoter sequence-specific DNA binding"/>
    <property type="evidence" value="ECO:0000318"/>
    <property type="project" value="GO_Central"/>
</dbReference>
<evidence type="ECO:0000256" key="3">
    <source>
        <dbReference type="SAM" id="MobiDB-lite"/>
    </source>
</evidence>
<organism evidence="4 5">
    <name type="scientific">Pristionchus pacificus</name>
    <name type="common">Parasitic nematode worm</name>
    <dbReference type="NCBI Taxonomy" id="54126"/>
    <lineage>
        <taxon>Eukaryota</taxon>
        <taxon>Metazoa</taxon>
        <taxon>Ecdysozoa</taxon>
        <taxon>Nematoda</taxon>
        <taxon>Chromadorea</taxon>
        <taxon>Rhabditida</taxon>
        <taxon>Rhabditina</taxon>
        <taxon>Diplogasteromorpha</taxon>
        <taxon>Diplogasteroidea</taxon>
        <taxon>Neodiplogasteridae</taxon>
        <taxon>Pristionchus</taxon>
    </lineage>
</organism>
<protein>
    <submittedName>
        <fullName evidence="4">Drap-1</fullName>
    </submittedName>
</protein>
<accession>A0A2A6CR70</accession>
<sequence length="386" mass="41760">MSLLPEATYSHQSEATPLLEPQHQPLFQHQFDAVVQSATMQQSYMMAPPSALPSTIFHPSHSSIPSTSSPITPSLLSPSSLITSAGPLKRRRFSGAKIQPTRIKKVMQSDEDIGRMVASVPVAVGRAMEHFAEKFLLAAAQVVSNTGARTLAPHHLKLAMLANPHFAFLEPILREVGVPSRAGEAYQYPQQATVSQQPLQSVKIDDMCGIGSVSNPLLDSTSIMQSAIPSIMSTQLNPYAVHNPYFMHQLRQDEPYDSLTTMGQMGQLMAGVGTQIPYQSSPLTSPIVVPTLTSPSGTIPSIPRSVRRSSSVVSNGEGEGGAKRPRGRPRKNKKEKCVEDDLVVDSDMADNGVLKPPSPGDIKTECNEADRLLMPPPPLLPMKQPH</sequence>
<dbReference type="GO" id="GO:0046982">
    <property type="term" value="F:protein heterodimerization activity"/>
    <property type="evidence" value="ECO:0007669"/>
    <property type="project" value="InterPro"/>
</dbReference>
<dbReference type="AlphaFoldDB" id="A0A2A6CR70"/>
<feature type="region of interest" description="Disordered" evidence="3">
    <location>
        <begin position="58"/>
        <end position="78"/>
    </location>
</feature>
<feature type="region of interest" description="Disordered" evidence="3">
    <location>
        <begin position="293"/>
        <end position="386"/>
    </location>
</feature>
<keyword evidence="5" id="KW-1185">Reference proteome</keyword>
<keyword evidence="2" id="KW-0539">Nucleus</keyword>
<feature type="compositionally biased region" description="Low complexity" evidence="3">
    <location>
        <begin position="299"/>
        <end position="316"/>
    </location>
</feature>
<dbReference type="InterPro" id="IPR050568">
    <property type="entry name" value="Transcr_DNA_Rep_Reg"/>
</dbReference>
<dbReference type="EnsemblMetazoa" id="PPA37689.1">
    <property type="protein sequence ID" value="PPA37689.1"/>
    <property type="gene ID" value="WBGene00276058"/>
</dbReference>
<evidence type="ECO:0000313" key="4">
    <source>
        <dbReference type="EnsemblMetazoa" id="PPA37689.1"/>
    </source>
</evidence>
<dbReference type="GO" id="GO:0005634">
    <property type="term" value="C:nucleus"/>
    <property type="evidence" value="ECO:0000318"/>
    <property type="project" value="GO_Central"/>
</dbReference>
<dbReference type="Pfam" id="PF00808">
    <property type="entry name" value="CBFD_NFYB_HMF"/>
    <property type="match status" value="1"/>
</dbReference>
<dbReference type="Proteomes" id="UP000005239">
    <property type="component" value="Unassembled WGS sequence"/>
</dbReference>
<evidence type="ECO:0000313" key="5">
    <source>
        <dbReference type="Proteomes" id="UP000005239"/>
    </source>
</evidence>
<dbReference type="OrthoDB" id="653904at2759"/>
<name>A0A2A6CR70_PRIPA</name>
<dbReference type="InterPro" id="IPR003958">
    <property type="entry name" value="CBFA_NFYB_domain"/>
</dbReference>
<dbReference type="SUPFAM" id="SSF47113">
    <property type="entry name" value="Histone-fold"/>
    <property type="match status" value="1"/>
</dbReference>
<dbReference type="Gene3D" id="1.10.20.10">
    <property type="entry name" value="Histone, subunit A"/>
    <property type="match status" value="1"/>
</dbReference>
<gene>
    <name evidence="4" type="primary">WBGene00276058</name>
</gene>
<feature type="compositionally biased region" description="Basic residues" evidence="3">
    <location>
        <begin position="323"/>
        <end position="334"/>
    </location>
</feature>
<dbReference type="InterPro" id="IPR009072">
    <property type="entry name" value="Histone-fold"/>
</dbReference>
<feature type="compositionally biased region" description="Basic and acidic residues" evidence="3">
    <location>
        <begin position="362"/>
        <end position="371"/>
    </location>
</feature>
<dbReference type="PANTHER" id="PTHR10252">
    <property type="entry name" value="HISTONE-LIKE TRANSCRIPTION FACTOR CCAAT-RELATED"/>
    <property type="match status" value="1"/>
</dbReference>
<feature type="compositionally biased region" description="Acidic residues" evidence="3">
    <location>
        <begin position="338"/>
        <end position="348"/>
    </location>
</feature>
<evidence type="ECO:0000256" key="2">
    <source>
        <dbReference type="ARBA" id="ARBA00023242"/>
    </source>
</evidence>